<keyword evidence="2" id="KW-0812">Transmembrane</keyword>
<sequence length="357" mass="37944">MLTNMSTSEAAGWLSWIGGILTDTSHVGLVCVTKITIGGGEMTGITQAVSIKAILLQSTLTSGLLVMLTMFFFRLSYSSSATHTHPTQTSSFFLTKPQDSYTATTPSTPSTSITPGLVFPIPFSYQSSILTYVSSWSLPASSSTIFPFPLAIPLTFTRQTTLSSPITPNWFFIPSKPALVHPTNQSSQPSARGTSQPPPPLIPPSITKVRSRSCSPPSNPGPTQVPPISLSKAAPPSSSSKLPSSHKPPAQSSNPREEAGTVDTASPPSATASASIDGFKLQVQHQTSELQLTGSALGLTMKQTISSPSRRVPPQMGPIIARRWRSSQEKAYQAPSAYPSLRPSSLRVTLPNQLLQI</sequence>
<feature type="transmembrane region" description="Helical" evidence="2">
    <location>
        <begin position="53"/>
        <end position="73"/>
    </location>
</feature>
<proteinExistence type="predicted"/>
<name>A0A5B0MZM1_PUCGR</name>
<protein>
    <submittedName>
        <fullName evidence="3">Uncharacterized protein</fullName>
    </submittedName>
</protein>
<keyword evidence="2" id="KW-1133">Transmembrane helix</keyword>
<feature type="transmembrane region" description="Helical" evidence="2">
    <location>
        <begin position="12"/>
        <end position="32"/>
    </location>
</feature>
<keyword evidence="2" id="KW-0472">Membrane</keyword>
<feature type="compositionally biased region" description="Low complexity" evidence="1">
    <location>
        <begin position="264"/>
        <end position="273"/>
    </location>
</feature>
<reference evidence="3 4" key="1">
    <citation type="submission" date="2019-05" db="EMBL/GenBank/DDBJ databases">
        <title>Emergence of the Ug99 lineage of the wheat stem rust pathogen through somatic hybridization.</title>
        <authorList>
            <person name="Li F."/>
            <person name="Upadhyaya N.M."/>
            <person name="Sperschneider J."/>
            <person name="Matny O."/>
            <person name="Nguyen-Phuc H."/>
            <person name="Mago R."/>
            <person name="Raley C."/>
            <person name="Miller M.E."/>
            <person name="Silverstein K.A.T."/>
            <person name="Henningsen E."/>
            <person name="Hirsch C.D."/>
            <person name="Visser B."/>
            <person name="Pretorius Z.A."/>
            <person name="Steffenson B.J."/>
            <person name="Schwessinger B."/>
            <person name="Dodds P.N."/>
            <person name="Figueroa M."/>
        </authorList>
    </citation>
    <scope>NUCLEOTIDE SEQUENCE [LARGE SCALE GENOMIC DNA]</scope>
    <source>
        <strain evidence="3">21-0</strain>
    </source>
</reference>
<organism evidence="3 4">
    <name type="scientific">Puccinia graminis f. sp. tritici</name>
    <dbReference type="NCBI Taxonomy" id="56615"/>
    <lineage>
        <taxon>Eukaryota</taxon>
        <taxon>Fungi</taxon>
        <taxon>Dikarya</taxon>
        <taxon>Basidiomycota</taxon>
        <taxon>Pucciniomycotina</taxon>
        <taxon>Pucciniomycetes</taxon>
        <taxon>Pucciniales</taxon>
        <taxon>Pucciniaceae</taxon>
        <taxon>Puccinia</taxon>
    </lineage>
</organism>
<feature type="region of interest" description="Disordered" evidence="1">
    <location>
        <begin position="181"/>
        <end position="273"/>
    </location>
</feature>
<evidence type="ECO:0000256" key="2">
    <source>
        <dbReference type="SAM" id="Phobius"/>
    </source>
</evidence>
<accession>A0A5B0MZM1</accession>
<feature type="compositionally biased region" description="Polar residues" evidence="1">
    <location>
        <begin position="182"/>
        <end position="195"/>
    </location>
</feature>
<feature type="compositionally biased region" description="Low complexity" evidence="1">
    <location>
        <begin position="226"/>
        <end position="250"/>
    </location>
</feature>
<gene>
    <name evidence="3" type="ORF">PGT21_033491</name>
</gene>
<evidence type="ECO:0000313" key="3">
    <source>
        <dbReference type="EMBL" id="KAA1081310.1"/>
    </source>
</evidence>
<dbReference type="AlphaFoldDB" id="A0A5B0MZM1"/>
<dbReference type="Proteomes" id="UP000324748">
    <property type="component" value="Unassembled WGS sequence"/>
</dbReference>
<evidence type="ECO:0000313" key="4">
    <source>
        <dbReference type="Proteomes" id="UP000324748"/>
    </source>
</evidence>
<evidence type="ECO:0000256" key="1">
    <source>
        <dbReference type="SAM" id="MobiDB-lite"/>
    </source>
</evidence>
<dbReference type="EMBL" id="VSWC01000131">
    <property type="protein sequence ID" value="KAA1081310.1"/>
    <property type="molecule type" value="Genomic_DNA"/>
</dbReference>
<keyword evidence="4" id="KW-1185">Reference proteome</keyword>
<comment type="caution">
    <text evidence="3">The sequence shown here is derived from an EMBL/GenBank/DDBJ whole genome shotgun (WGS) entry which is preliminary data.</text>
</comment>